<dbReference type="InterPro" id="IPR051472">
    <property type="entry name" value="T3SS_Stator/FliH"/>
</dbReference>
<dbReference type="GO" id="GO:0003774">
    <property type="term" value="F:cytoskeletal motor activity"/>
    <property type="evidence" value="ECO:0007669"/>
    <property type="project" value="InterPro"/>
</dbReference>
<keyword evidence="11" id="KW-0282">Flagellum</keyword>
<keyword evidence="5" id="KW-0813">Transport</keyword>
<evidence type="ECO:0000256" key="2">
    <source>
        <dbReference type="ARBA" id="ARBA00004496"/>
    </source>
</evidence>
<keyword evidence="7" id="KW-1005">Bacterial flagellum biogenesis</keyword>
<dbReference type="OrthoDB" id="6415116at2"/>
<dbReference type="GO" id="GO:0015031">
    <property type="term" value="P:protein transport"/>
    <property type="evidence" value="ECO:0007669"/>
    <property type="project" value="UniProtKB-KW"/>
</dbReference>
<dbReference type="EMBL" id="CP034885">
    <property type="protein sequence ID" value="QCI18639.1"/>
    <property type="molecule type" value="Genomic_DNA"/>
</dbReference>
<dbReference type="RefSeq" id="WP_158366268.1">
    <property type="nucleotide sequence ID" value="NZ_CP034885.1"/>
</dbReference>
<dbReference type="GO" id="GO:0044781">
    <property type="term" value="P:bacterial-type flagellum organization"/>
    <property type="evidence" value="ECO:0007669"/>
    <property type="project" value="UniProtKB-KW"/>
</dbReference>
<dbReference type="GO" id="GO:0071973">
    <property type="term" value="P:bacterial-type flagellum-dependent cell motility"/>
    <property type="evidence" value="ECO:0007669"/>
    <property type="project" value="InterPro"/>
</dbReference>
<keyword evidence="11" id="KW-0969">Cilium</keyword>
<organism evidence="11 12">
    <name type="scientific">Buchnera aphidicola</name>
    <name type="common">Aphis nerii</name>
    <dbReference type="NCBI Taxonomy" id="1241835"/>
    <lineage>
        <taxon>Bacteria</taxon>
        <taxon>Pseudomonadati</taxon>
        <taxon>Pseudomonadota</taxon>
        <taxon>Gammaproteobacteria</taxon>
        <taxon>Enterobacterales</taxon>
        <taxon>Erwiniaceae</taxon>
        <taxon>Buchnera</taxon>
    </lineage>
</organism>
<dbReference type="GO" id="GO:0005829">
    <property type="term" value="C:cytosol"/>
    <property type="evidence" value="ECO:0007669"/>
    <property type="project" value="TreeGrafter"/>
</dbReference>
<proteinExistence type="inferred from homology"/>
<evidence type="ECO:0000256" key="8">
    <source>
        <dbReference type="ARBA" id="ARBA00022927"/>
    </source>
</evidence>
<evidence type="ECO:0000256" key="7">
    <source>
        <dbReference type="ARBA" id="ARBA00022795"/>
    </source>
</evidence>
<comment type="similarity">
    <text evidence="3">Belongs to the FliH family.</text>
</comment>
<comment type="subcellular location">
    <subcellularLocation>
        <location evidence="2">Cytoplasm</location>
    </subcellularLocation>
</comment>
<dbReference type="PANTHER" id="PTHR34982">
    <property type="entry name" value="YOP PROTEINS TRANSLOCATION PROTEIN L"/>
    <property type="match status" value="1"/>
</dbReference>
<reference evidence="11 12" key="1">
    <citation type="submission" date="2018-12" db="EMBL/GenBank/DDBJ databases">
        <authorList>
            <person name="Chong R.A."/>
        </authorList>
    </citation>
    <scope>NUCLEOTIDE SEQUENCE [LARGE SCALE GENOMIC DNA]</scope>
    <source>
        <strain evidence="11 12">Ane</strain>
    </source>
</reference>
<dbReference type="Proteomes" id="UP000298791">
    <property type="component" value="Chromosome"/>
</dbReference>
<dbReference type="InterPro" id="IPR018035">
    <property type="entry name" value="Flagellar_FliH/T3SS_HrpE"/>
</dbReference>
<dbReference type="PANTHER" id="PTHR34982:SF1">
    <property type="entry name" value="FLAGELLAR ASSEMBLY PROTEIN FLIH"/>
    <property type="match status" value="1"/>
</dbReference>
<keyword evidence="8" id="KW-0653">Protein transport</keyword>
<evidence type="ECO:0000259" key="10">
    <source>
        <dbReference type="Pfam" id="PF02108"/>
    </source>
</evidence>
<protein>
    <recommendedName>
        <fullName evidence="4">Flagellar assembly protein FliH</fullName>
    </recommendedName>
</protein>
<accession>A0A4D6XSP1</accession>
<sequence>MSNLDVKKDWKKWYPEEISLNHPKKNYNVFWNISTLKESDFYVIKKPKLNHKFKESNQIKDNFFKNESYLLNIKKNLIEKEKKYVLLNKNLKDLCVNFESTITLFEKTLFSRLLKTTLIICSYIIGEKISINESSLLKKVNKIVKNDDFFLKKPKLVIHPSNKKIFEKILKQSINNKWEFIYSENIDINGFKIQSENSNIDSTINARWKEVYRMILEEEKN</sequence>
<dbReference type="PRINTS" id="PR01003">
    <property type="entry name" value="FLGFLIH"/>
</dbReference>
<keyword evidence="9" id="KW-1006">Bacterial flagellum protein export</keyword>
<dbReference type="InterPro" id="IPR000563">
    <property type="entry name" value="Flag_FliH"/>
</dbReference>
<evidence type="ECO:0000256" key="6">
    <source>
        <dbReference type="ARBA" id="ARBA00022490"/>
    </source>
</evidence>
<evidence type="ECO:0000256" key="3">
    <source>
        <dbReference type="ARBA" id="ARBA00006602"/>
    </source>
</evidence>
<evidence type="ECO:0000313" key="11">
    <source>
        <dbReference type="EMBL" id="QCI18639.1"/>
    </source>
</evidence>
<dbReference type="GO" id="GO:0009288">
    <property type="term" value="C:bacterial-type flagellum"/>
    <property type="evidence" value="ECO:0007669"/>
    <property type="project" value="InterPro"/>
</dbReference>
<evidence type="ECO:0000256" key="4">
    <source>
        <dbReference type="ARBA" id="ARBA00016507"/>
    </source>
</evidence>
<evidence type="ECO:0000256" key="5">
    <source>
        <dbReference type="ARBA" id="ARBA00022448"/>
    </source>
</evidence>
<keyword evidence="6" id="KW-0963">Cytoplasm</keyword>
<feature type="domain" description="Flagellar assembly protein FliH/Type III secretion system HrpE" evidence="10">
    <location>
        <begin position="89"/>
        <end position="211"/>
    </location>
</feature>
<evidence type="ECO:0000313" key="12">
    <source>
        <dbReference type="Proteomes" id="UP000298791"/>
    </source>
</evidence>
<name>A0A4D6XSP1_9GAMM</name>
<dbReference type="Pfam" id="PF02108">
    <property type="entry name" value="FliH"/>
    <property type="match status" value="1"/>
</dbReference>
<reference evidence="11 12" key="2">
    <citation type="submission" date="2019-05" db="EMBL/GenBank/DDBJ databases">
        <title>Genome evolution of the obligate endosymbiont Buchnera aphidicola.</title>
        <authorList>
            <person name="Moran N.A."/>
        </authorList>
    </citation>
    <scope>NUCLEOTIDE SEQUENCE [LARGE SCALE GENOMIC DNA]</scope>
    <source>
        <strain evidence="11 12">Ane</strain>
    </source>
</reference>
<keyword evidence="11" id="KW-0966">Cell projection</keyword>
<comment type="function">
    <text evidence="1">Needed for flagellar regrowth and assembly.</text>
</comment>
<evidence type="ECO:0000256" key="9">
    <source>
        <dbReference type="ARBA" id="ARBA00023225"/>
    </source>
</evidence>
<dbReference type="AlphaFoldDB" id="A0A4D6XSP1"/>
<evidence type="ECO:0000256" key="1">
    <source>
        <dbReference type="ARBA" id="ARBA00003041"/>
    </source>
</evidence>
<gene>
    <name evidence="11" type="ORF">D9V64_00380</name>
</gene>